<keyword evidence="2" id="KW-1185">Reference proteome</keyword>
<dbReference type="EMBL" id="GG663363">
    <property type="protein sequence ID" value="EEH11084.1"/>
    <property type="molecule type" value="Genomic_DNA"/>
</dbReference>
<dbReference type="GeneID" id="69033556"/>
<gene>
    <name evidence="1" type="ORF">HCBG_00539</name>
</gene>
<name>C0NBP3_AJECG</name>
<dbReference type="Proteomes" id="UP000001631">
    <property type="component" value="Unassembled WGS sequence"/>
</dbReference>
<dbReference type="HOGENOM" id="CLU_2072460_0_0_1"/>
<dbReference type="RefSeq" id="XP_045291564.1">
    <property type="nucleotide sequence ID" value="XM_045427589.1"/>
</dbReference>
<accession>C0NBP3</accession>
<dbReference type="InParanoid" id="C0NBP3"/>
<dbReference type="AlphaFoldDB" id="C0NBP3"/>
<sequence length="118" mass="13078">MFTQFLNVPGTPATEGFKVLLRQCFSKSQTPDPTNQKMFQKFKTVGLQRCCDWQMLHTHATYHDSSTPPLRPSTCVLKLRETLGARLATIGLEPQRSALFGGLCANQQPSPGGSHVRC</sequence>
<proteinExistence type="predicted"/>
<evidence type="ECO:0000313" key="2">
    <source>
        <dbReference type="Proteomes" id="UP000001631"/>
    </source>
</evidence>
<evidence type="ECO:0000313" key="1">
    <source>
        <dbReference type="EMBL" id="EEH11084.1"/>
    </source>
</evidence>
<organism evidence="1 2">
    <name type="scientific">Ajellomyces capsulatus (strain G186AR / H82 / ATCC MYA-2454 / RMSCC 2432)</name>
    <name type="common">Darling's disease fungus</name>
    <name type="synonym">Histoplasma capsulatum</name>
    <dbReference type="NCBI Taxonomy" id="447093"/>
    <lineage>
        <taxon>Eukaryota</taxon>
        <taxon>Fungi</taxon>
        <taxon>Dikarya</taxon>
        <taxon>Ascomycota</taxon>
        <taxon>Pezizomycotina</taxon>
        <taxon>Eurotiomycetes</taxon>
        <taxon>Eurotiomycetidae</taxon>
        <taxon>Onygenales</taxon>
        <taxon>Ajellomycetaceae</taxon>
        <taxon>Histoplasma</taxon>
    </lineage>
</organism>
<reference evidence="1" key="1">
    <citation type="submission" date="2009-02" db="EMBL/GenBank/DDBJ databases">
        <title>The Genome Sequence of Ajellomyces capsulatus strain G186AR.</title>
        <authorList>
            <consortium name="The Broad Institute Genome Sequencing Platform"/>
            <person name="Champion M."/>
            <person name="Cuomo C."/>
            <person name="Ma L.-J."/>
            <person name="Henn M.R."/>
            <person name="Sil A."/>
            <person name="Goldman B."/>
            <person name="Young S.K."/>
            <person name="Kodira C.D."/>
            <person name="Zeng Q."/>
            <person name="Koehrsen M."/>
            <person name="Alvarado L."/>
            <person name="Berlin A."/>
            <person name="Borenstein D."/>
            <person name="Chen Z."/>
            <person name="Engels R."/>
            <person name="Freedman E."/>
            <person name="Gellesch M."/>
            <person name="Goldberg J."/>
            <person name="Griggs A."/>
            <person name="Gujja S."/>
            <person name="Heiman D."/>
            <person name="Hepburn T."/>
            <person name="Howarth C."/>
            <person name="Jen D."/>
            <person name="Larson L."/>
            <person name="Lewis B."/>
            <person name="Mehta T."/>
            <person name="Park D."/>
            <person name="Pearson M."/>
            <person name="Roberts A."/>
            <person name="Saif S."/>
            <person name="Shea T."/>
            <person name="Shenoy N."/>
            <person name="Sisk P."/>
            <person name="Stolte C."/>
            <person name="Sykes S."/>
            <person name="Walk T."/>
            <person name="White J."/>
            <person name="Yandava C."/>
            <person name="Klein B."/>
            <person name="McEwen J.G."/>
            <person name="Puccia R."/>
            <person name="Goldman G.H."/>
            <person name="Felipe M.S."/>
            <person name="Nino-Vega G."/>
            <person name="San-Blas G."/>
            <person name="Taylor J."/>
            <person name="Mendoza L."/>
            <person name="Galagan J."/>
            <person name="Nusbaum C."/>
            <person name="Birren B."/>
        </authorList>
    </citation>
    <scope>NUCLEOTIDE SEQUENCE</scope>
    <source>
        <strain evidence="1">G186AR</strain>
    </source>
</reference>
<protein>
    <submittedName>
        <fullName evidence="1">Uncharacterized protein</fullName>
    </submittedName>
</protein>